<dbReference type="Pfam" id="PF00078">
    <property type="entry name" value="RVT_1"/>
    <property type="match status" value="1"/>
</dbReference>
<feature type="compositionally biased region" description="Polar residues" evidence="1">
    <location>
        <begin position="171"/>
        <end position="190"/>
    </location>
</feature>
<comment type="caution">
    <text evidence="3">The sequence shown here is derived from an EMBL/GenBank/DDBJ whole genome shotgun (WGS) entry which is preliminary data.</text>
</comment>
<accession>A0A9W6YWJ7</accession>
<dbReference type="InterPro" id="IPR043502">
    <property type="entry name" value="DNA/RNA_pol_sf"/>
</dbReference>
<sequence>MTHGTLSCGPWVTRRLAQKGYQLKMKQNDDDAFIIFRDNIEELLIPAEESARRRLDSEYQKYLNEVKIRSTMGPLRIISVCVPSPMKEKKEFLEQWNRVYINLKFDITCNILINRARAISYALHDFSNPSLIASINDPIAKERKVTTPEIAKVFTQYNKQVFQEQNQQQNATPRGNNQSVKPTPELNQEEQNNLAKPITLDEIKQALQQQMTSNANSAPGRDGIPYKFLLTTFETMGPRLLEVFNHLLVANDLPEMMKPVLLKFILKDGKDRSEVSSYRPIALISSTARLFSKVIVNRLQSVFARIISPDQQGFIAGRSSHNNIQRLQHVVDCIKAEPEVHAQSTILQLDFQKAFI</sequence>
<feature type="domain" description="Reverse transcriptase" evidence="2">
    <location>
        <begin position="271"/>
        <end position="355"/>
    </location>
</feature>
<evidence type="ECO:0000313" key="4">
    <source>
        <dbReference type="Proteomes" id="UP001165063"/>
    </source>
</evidence>
<dbReference type="Proteomes" id="UP001165063">
    <property type="component" value="Unassembled WGS sequence"/>
</dbReference>
<dbReference type="EMBL" id="BSXU01003218">
    <property type="protein sequence ID" value="GMG39817.1"/>
    <property type="molecule type" value="Genomic_DNA"/>
</dbReference>
<proteinExistence type="predicted"/>
<evidence type="ECO:0000259" key="2">
    <source>
        <dbReference type="Pfam" id="PF00078"/>
    </source>
</evidence>
<evidence type="ECO:0000313" key="3">
    <source>
        <dbReference type="EMBL" id="GMG39817.1"/>
    </source>
</evidence>
<organism evidence="3 4">
    <name type="scientific">Ambrosiozyma monospora</name>
    <name type="common">Yeast</name>
    <name type="synonym">Endomycopsis monosporus</name>
    <dbReference type="NCBI Taxonomy" id="43982"/>
    <lineage>
        <taxon>Eukaryota</taxon>
        <taxon>Fungi</taxon>
        <taxon>Dikarya</taxon>
        <taxon>Ascomycota</taxon>
        <taxon>Saccharomycotina</taxon>
        <taxon>Pichiomycetes</taxon>
        <taxon>Pichiales</taxon>
        <taxon>Pichiaceae</taxon>
        <taxon>Ambrosiozyma</taxon>
    </lineage>
</organism>
<dbReference type="PANTHER" id="PTHR19446">
    <property type="entry name" value="REVERSE TRANSCRIPTASES"/>
    <property type="match status" value="1"/>
</dbReference>
<dbReference type="OrthoDB" id="4097129at2759"/>
<name>A0A9W6YWJ7_AMBMO</name>
<reference evidence="3" key="1">
    <citation type="submission" date="2023-04" db="EMBL/GenBank/DDBJ databases">
        <title>Ambrosiozyma monospora NBRC 1965.</title>
        <authorList>
            <person name="Ichikawa N."/>
            <person name="Sato H."/>
            <person name="Tonouchi N."/>
        </authorList>
    </citation>
    <scope>NUCLEOTIDE SEQUENCE</scope>
    <source>
        <strain evidence="3">NBRC 1965</strain>
    </source>
</reference>
<keyword evidence="4" id="KW-1185">Reference proteome</keyword>
<dbReference type="InterPro" id="IPR000477">
    <property type="entry name" value="RT_dom"/>
</dbReference>
<dbReference type="SUPFAM" id="SSF56672">
    <property type="entry name" value="DNA/RNA polymerases"/>
    <property type="match status" value="1"/>
</dbReference>
<protein>
    <submittedName>
        <fullName evidence="3">Unnamed protein product</fullName>
    </submittedName>
</protein>
<gene>
    <name evidence="3" type="ORF">Amon01_000564500</name>
</gene>
<feature type="region of interest" description="Disordered" evidence="1">
    <location>
        <begin position="164"/>
        <end position="190"/>
    </location>
</feature>
<evidence type="ECO:0000256" key="1">
    <source>
        <dbReference type="SAM" id="MobiDB-lite"/>
    </source>
</evidence>
<dbReference type="AlphaFoldDB" id="A0A9W6YWJ7"/>